<feature type="domain" description="Yeast cell wall synthesis Kre9/Knh1-like N-terminal" evidence="3">
    <location>
        <begin position="38"/>
        <end position="115"/>
    </location>
</feature>
<feature type="chain" id="PRO_5034780818" description="Yeast cell wall synthesis Kre9/Knh1-like N-terminal domain-containing protein" evidence="2">
    <location>
        <begin position="21"/>
        <end position="133"/>
    </location>
</feature>
<keyword evidence="5" id="KW-1185">Reference proteome</keyword>
<reference evidence="4 5" key="1">
    <citation type="journal article" date="2020" name="ISME J.">
        <title>Uncovering the hidden diversity of litter-decomposition mechanisms in mushroom-forming fungi.</title>
        <authorList>
            <person name="Floudas D."/>
            <person name="Bentzer J."/>
            <person name="Ahren D."/>
            <person name="Johansson T."/>
            <person name="Persson P."/>
            <person name="Tunlid A."/>
        </authorList>
    </citation>
    <scope>NUCLEOTIDE SEQUENCE [LARGE SCALE GENOMIC DNA]</scope>
    <source>
        <strain evidence="4 5">CBS 661.87</strain>
    </source>
</reference>
<comment type="caution">
    <text evidence="4">The sequence shown here is derived from an EMBL/GenBank/DDBJ whole genome shotgun (WGS) entry which is preliminary data.</text>
</comment>
<evidence type="ECO:0000313" key="4">
    <source>
        <dbReference type="EMBL" id="KAF5387000.1"/>
    </source>
</evidence>
<evidence type="ECO:0000259" key="3">
    <source>
        <dbReference type="Pfam" id="PF10342"/>
    </source>
</evidence>
<proteinExistence type="predicted"/>
<accession>A0A8H5HPX7</accession>
<dbReference type="AlphaFoldDB" id="A0A8H5HPX7"/>
<organism evidence="4 5">
    <name type="scientific">Tricholomella constricta</name>
    <dbReference type="NCBI Taxonomy" id="117010"/>
    <lineage>
        <taxon>Eukaryota</taxon>
        <taxon>Fungi</taxon>
        <taxon>Dikarya</taxon>
        <taxon>Basidiomycota</taxon>
        <taxon>Agaricomycotina</taxon>
        <taxon>Agaricomycetes</taxon>
        <taxon>Agaricomycetidae</taxon>
        <taxon>Agaricales</taxon>
        <taxon>Tricholomatineae</taxon>
        <taxon>Lyophyllaceae</taxon>
        <taxon>Tricholomella</taxon>
    </lineage>
</organism>
<evidence type="ECO:0000256" key="2">
    <source>
        <dbReference type="SAM" id="SignalP"/>
    </source>
</evidence>
<evidence type="ECO:0000256" key="1">
    <source>
        <dbReference type="ARBA" id="ARBA00022729"/>
    </source>
</evidence>
<keyword evidence="1 2" id="KW-0732">Signal</keyword>
<evidence type="ECO:0000313" key="5">
    <source>
        <dbReference type="Proteomes" id="UP000565441"/>
    </source>
</evidence>
<dbReference type="EMBL" id="JAACJP010000002">
    <property type="protein sequence ID" value="KAF5387000.1"/>
    <property type="molecule type" value="Genomic_DNA"/>
</dbReference>
<gene>
    <name evidence="4" type="ORF">D9615_001571</name>
</gene>
<dbReference type="Pfam" id="PF10342">
    <property type="entry name" value="Kre9_KNH"/>
    <property type="match status" value="1"/>
</dbReference>
<name>A0A8H5HPX7_9AGAR</name>
<dbReference type="InterPro" id="IPR018466">
    <property type="entry name" value="Kre9/Knh1-like_N"/>
</dbReference>
<dbReference type="Proteomes" id="UP000565441">
    <property type="component" value="Unassembled WGS sequence"/>
</dbReference>
<dbReference type="OrthoDB" id="2973648at2759"/>
<protein>
    <recommendedName>
        <fullName evidence="3">Yeast cell wall synthesis Kre9/Knh1-like N-terminal domain-containing protein</fullName>
    </recommendedName>
</protein>
<sequence>MQLTSLFATIALSFVSVVSSAAVVPRAANDVFVPQITSPTADTVWTMGKTETVTWDTSNAPVNISNGASVYLEGYGRIAEGFDLRSGSVDVKVPFLPDGVVDSTKLYKIILFGDSGNESPDFKIIFDPSSEKE</sequence>
<feature type="signal peptide" evidence="2">
    <location>
        <begin position="1"/>
        <end position="20"/>
    </location>
</feature>